<dbReference type="Proteomes" id="UP000694414">
    <property type="component" value="Unplaced"/>
</dbReference>
<feature type="region of interest" description="Disordered" evidence="6">
    <location>
        <begin position="171"/>
        <end position="194"/>
    </location>
</feature>
<dbReference type="GO" id="GO:0048018">
    <property type="term" value="F:receptor ligand activity"/>
    <property type="evidence" value="ECO:0007669"/>
    <property type="project" value="TreeGrafter"/>
</dbReference>
<feature type="region of interest" description="Disordered" evidence="6">
    <location>
        <begin position="84"/>
        <end position="111"/>
    </location>
</feature>
<feature type="region of interest" description="Disordered" evidence="6">
    <location>
        <begin position="298"/>
        <end position="320"/>
    </location>
</feature>
<dbReference type="GeneTree" id="ENSGT00940000154209"/>
<dbReference type="Gene3D" id="2.10.90.10">
    <property type="entry name" value="Cystine-knot cytokines"/>
    <property type="match status" value="1"/>
</dbReference>
<organism evidence="9 10">
    <name type="scientific">Prolemur simus</name>
    <name type="common">Greater bamboo lemur</name>
    <name type="synonym">Hapalemur simus</name>
    <dbReference type="NCBI Taxonomy" id="1328070"/>
    <lineage>
        <taxon>Eukaryota</taxon>
        <taxon>Metazoa</taxon>
        <taxon>Chordata</taxon>
        <taxon>Craniata</taxon>
        <taxon>Vertebrata</taxon>
        <taxon>Euteleostomi</taxon>
        <taxon>Mammalia</taxon>
        <taxon>Eutheria</taxon>
        <taxon>Euarchontoglires</taxon>
        <taxon>Primates</taxon>
        <taxon>Strepsirrhini</taxon>
        <taxon>Lemuriformes</taxon>
        <taxon>Lemuridae</taxon>
        <taxon>Prolemur</taxon>
    </lineage>
</organism>
<dbReference type="PANTHER" id="PTHR15283">
    <property type="entry name" value="GREMLIN 1"/>
    <property type="match status" value="1"/>
</dbReference>
<evidence type="ECO:0000256" key="4">
    <source>
        <dbReference type="ARBA" id="ARBA00022729"/>
    </source>
</evidence>
<evidence type="ECO:0000256" key="7">
    <source>
        <dbReference type="SAM" id="SignalP"/>
    </source>
</evidence>
<evidence type="ECO:0000256" key="5">
    <source>
        <dbReference type="ARBA" id="ARBA00023157"/>
    </source>
</evidence>
<evidence type="ECO:0000256" key="3">
    <source>
        <dbReference type="ARBA" id="ARBA00022525"/>
    </source>
</evidence>
<feature type="chain" id="PRO_5034618123" description="DAN domain-containing protein" evidence="7">
    <location>
        <begin position="22"/>
        <end position="320"/>
    </location>
</feature>
<dbReference type="GO" id="GO:0005615">
    <property type="term" value="C:extracellular space"/>
    <property type="evidence" value="ECO:0007669"/>
    <property type="project" value="TreeGrafter"/>
</dbReference>
<comment type="similarity">
    <text evidence="2">Belongs to the DAN family.</text>
</comment>
<dbReference type="GO" id="GO:0036122">
    <property type="term" value="F:BMP binding"/>
    <property type="evidence" value="ECO:0007669"/>
    <property type="project" value="TreeGrafter"/>
</dbReference>
<keyword evidence="5" id="KW-1015">Disulfide bond</keyword>
<dbReference type="GO" id="GO:0009887">
    <property type="term" value="P:animal organ morphogenesis"/>
    <property type="evidence" value="ECO:0007669"/>
    <property type="project" value="TreeGrafter"/>
</dbReference>
<feature type="domain" description="DAN" evidence="8">
    <location>
        <begin position="52"/>
        <end position="161"/>
    </location>
</feature>
<evidence type="ECO:0000313" key="10">
    <source>
        <dbReference type="Proteomes" id="UP000694414"/>
    </source>
</evidence>
<keyword evidence="10" id="KW-1185">Reference proteome</keyword>
<dbReference type="InterPro" id="IPR004133">
    <property type="entry name" value="DAN_dom"/>
</dbReference>
<reference evidence="9" key="1">
    <citation type="submission" date="2025-08" db="UniProtKB">
        <authorList>
            <consortium name="Ensembl"/>
        </authorList>
    </citation>
    <scope>IDENTIFICATION</scope>
</reference>
<evidence type="ECO:0000259" key="8">
    <source>
        <dbReference type="Pfam" id="PF03045"/>
    </source>
</evidence>
<dbReference type="PANTHER" id="PTHR15283:SF2">
    <property type="entry name" value="GREMLIN-2"/>
    <property type="match status" value="1"/>
</dbReference>
<dbReference type="Ensembl" id="ENSPSMT00000005333.1">
    <property type="protein sequence ID" value="ENSPSMP00000004417.1"/>
    <property type="gene ID" value="ENSPSMG00000003544.1"/>
</dbReference>
<name>A0A8C8YTV5_PROSS</name>
<evidence type="ECO:0000256" key="6">
    <source>
        <dbReference type="SAM" id="MobiDB-lite"/>
    </source>
</evidence>
<comment type="subcellular location">
    <subcellularLocation>
        <location evidence="1">Secreted</location>
    </subcellularLocation>
</comment>
<protein>
    <recommendedName>
        <fullName evidence="8">DAN domain-containing protein</fullName>
    </recommendedName>
</protein>
<accession>A0A8C8YTV5</accession>
<evidence type="ECO:0000256" key="2">
    <source>
        <dbReference type="ARBA" id="ARBA00007872"/>
    </source>
</evidence>
<sequence length="320" mass="35096">MFRRLSLSLFLVAVLARVAGAWENRPVGVIPSPSKDGSSNNSEQWQHQIKEVLASSQEALALPERKYLKCDWCKTQPLRQAVGEEGWGSRRPPPPLLGQGDSCHIPSHVEEEEEEEESFPSCAFCQPQRVTSVLAELECPGLDPPFRLTKLQKVKQGRCVSVNLSDWDKQRASPRAQAALHAPPPRGLAATAAAPPCPPSPLTRCLVSPPPQRQARLLGLTVSLSTTWTHRKWSFADVSLTDPGPTRASGTGLWIRPEGKGWKTSSTPHLAIGGDLAGDALPLRQRCFHPVEKRAFPWPPPTLRPAPSRVQRRAKDAALC</sequence>
<dbReference type="GO" id="GO:0038098">
    <property type="term" value="P:sequestering of BMP from receptor via BMP binding"/>
    <property type="evidence" value="ECO:0007669"/>
    <property type="project" value="TreeGrafter"/>
</dbReference>
<dbReference type="Pfam" id="PF03045">
    <property type="entry name" value="DAN"/>
    <property type="match status" value="1"/>
</dbReference>
<keyword evidence="4 7" id="KW-0732">Signal</keyword>
<evidence type="ECO:0000256" key="1">
    <source>
        <dbReference type="ARBA" id="ARBA00004613"/>
    </source>
</evidence>
<reference evidence="9" key="2">
    <citation type="submission" date="2025-09" db="UniProtKB">
        <authorList>
            <consortium name="Ensembl"/>
        </authorList>
    </citation>
    <scope>IDENTIFICATION</scope>
</reference>
<dbReference type="InterPro" id="IPR029034">
    <property type="entry name" value="Cystine-knot_cytokine"/>
</dbReference>
<dbReference type="AlphaFoldDB" id="A0A8C8YTV5"/>
<evidence type="ECO:0000313" key="9">
    <source>
        <dbReference type="Ensembl" id="ENSPSMP00000004417.1"/>
    </source>
</evidence>
<proteinExistence type="inferred from homology"/>
<feature type="signal peptide" evidence="7">
    <location>
        <begin position="1"/>
        <end position="21"/>
    </location>
</feature>
<keyword evidence="3" id="KW-0964">Secreted</keyword>